<dbReference type="PANTHER" id="PTHR11092">
    <property type="entry name" value="SUGAR NUCLEOTIDE EPIMERASE RELATED"/>
    <property type="match status" value="1"/>
</dbReference>
<dbReference type="InterPro" id="IPR001509">
    <property type="entry name" value="Epimerase_deHydtase"/>
</dbReference>
<evidence type="ECO:0000259" key="1">
    <source>
        <dbReference type="Pfam" id="PF01370"/>
    </source>
</evidence>
<gene>
    <name evidence="3" type="ORF">SNE40_007507</name>
</gene>
<evidence type="ECO:0000259" key="2">
    <source>
        <dbReference type="Pfam" id="PF08338"/>
    </source>
</evidence>
<dbReference type="PANTHER" id="PTHR11092:SF0">
    <property type="entry name" value="EPIMERASE FAMILY PROTEIN SDR39U1"/>
    <property type="match status" value="1"/>
</dbReference>
<feature type="domain" description="DUF1731" evidence="2">
    <location>
        <begin position="246"/>
        <end position="293"/>
    </location>
</feature>
<dbReference type="EMBL" id="JAZGQO010000006">
    <property type="protein sequence ID" value="KAK6185229.1"/>
    <property type="molecule type" value="Genomic_DNA"/>
</dbReference>
<name>A0AAN8JYM7_PATCE</name>
<dbReference type="Proteomes" id="UP001347796">
    <property type="component" value="Unassembled WGS sequence"/>
</dbReference>
<dbReference type="Gene3D" id="3.40.50.720">
    <property type="entry name" value="NAD(P)-binding Rossmann-like Domain"/>
    <property type="match status" value="1"/>
</dbReference>
<dbReference type="InterPro" id="IPR013549">
    <property type="entry name" value="DUF1731"/>
</dbReference>
<dbReference type="Pfam" id="PF08338">
    <property type="entry name" value="DUF1731"/>
    <property type="match status" value="1"/>
</dbReference>
<dbReference type="NCBIfam" id="TIGR01777">
    <property type="entry name" value="yfcH"/>
    <property type="match status" value="1"/>
</dbReference>
<accession>A0AAN8JYM7</accession>
<dbReference type="SUPFAM" id="SSF51735">
    <property type="entry name" value="NAD(P)-binding Rossmann-fold domains"/>
    <property type="match status" value="1"/>
</dbReference>
<evidence type="ECO:0008006" key="5">
    <source>
        <dbReference type="Google" id="ProtNLM"/>
    </source>
</evidence>
<evidence type="ECO:0000313" key="4">
    <source>
        <dbReference type="Proteomes" id="UP001347796"/>
    </source>
</evidence>
<reference evidence="3 4" key="1">
    <citation type="submission" date="2024-01" db="EMBL/GenBank/DDBJ databases">
        <title>The genome of the rayed Mediterranean limpet Patella caerulea (Linnaeus, 1758).</title>
        <authorList>
            <person name="Anh-Thu Weber A."/>
            <person name="Halstead-Nussloch G."/>
        </authorList>
    </citation>
    <scope>NUCLEOTIDE SEQUENCE [LARGE SCALE GENOMIC DNA]</scope>
    <source>
        <strain evidence="3">AATW-2023a</strain>
        <tissue evidence="3">Whole specimen</tissue>
    </source>
</reference>
<sequence>MSILIGGGSGFVGGELSKLLVKNGLKVILVSRSAGSNKITWKDLEKNGLPKDCSGVVSMAGENILNPFKRWNEDFKSEVRSSRIDTTKALAQAIMEAENKPKVFVSMSGVAYHKPDDIKEYTEESSGGDYDFLSRLTTEWEAAAKLPNSCNVRQIVVRTGVVLGRNGGMIKQIYLPFYMGAGGKIGSGLQWFPWIHVSDVAGIFAYAIQNENVNGVLNAVAPNPVTNSQFTSSFAGAMWRPSIFPTPGFMMNALFGAERGKVILEGQKVLPKRTLEYGYKFKYPDIDSACKEIVC</sequence>
<feature type="domain" description="NAD-dependent epimerase/dehydratase" evidence="1">
    <location>
        <begin position="3"/>
        <end position="215"/>
    </location>
</feature>
<protein>
    <recommendedName>
        <fullName evidence="5">Epimerase family protein SDR39U1</fullName>
    </recommendedName>
</protein>
<proteinExistence type="predicted"/>
<dbReference type="InterPro" id="IPR036291">
    <property type="entry name" value="NAD(P)-bd_dom_sf"/>
</dbReference>
<dbReference type="InterPro" id="IPR010099">
    <property type="entry name" value="SDR39U1"/>
</dbReference>
<evidence type="ECO:0000313" key="3">
    <source>
        <dbReference type="EMBL" id="KAK6185229.1"/>
    </source>
</evidence>
<organism evidence="3 4">
    <name type="scientific">Patella caerulea</name>
    <name type="common">Rayed Mediterranean limpet</name>
    <dbReference type="NCBI Taxonomy" id="87958"/>
    <lineage>
        <taxon>Eukaryota</taxon>
        <taxon>Metazoa</taxon>
        <taxon>Spiralia</taxon>
        <taxon>Lophotrochozoa</taxon>
        <taxon>Mollusca</taxon>
        <taxon>Gastropoda</taxon>
        <taxon>Patellogastropoda</taxon>
        <taxon>Patelloidea</taxon>
        <taxon>Patellidae</taxon>
        <taxon>Patella</taxon>
    </lineage>
</organism>
<keyword evidence="4" id="KW-1185">Reference proteome</keyword>
<comment type="caution">
    <text evidence="3">The sequence shown here is derived from an EMBL/GenBank/DDBJ whole genome shotgun (WGS) entry which is preliminary data.</text>
</comment>
<dbReference type="Pfam" id="PF01370">
    <property type="entry name" value="Epimerase"/>
    <property type="match status" value="1"/>
</dbReference>
<dbReference type="AlphaFoldDB" id="A0AAN8JYM7"/>